<gene>
    <name evidence="2" type="ORF">GFSPODELE1_LOCUS4280</name>
</gene>
<dbReference type="InterPro" id="IPR000210">
    <property type="entry name" value="BTB/POZ_dom"/>
</dbReference>
<reference evidence="3" key="1">
    <citation type="submission" date="2024-04" db="EMBL/GenBank/DDBJ databases">
        <authorList>
            <person name="Shaw F."/>
            <person name="Minotto A."/>
        </authorList>
    </citation>
    <scope>NUCLEOTIDE SEQUENCE [LARGE SCALE GENOMIC DNA]</scope>
</reference>
<dbReference type="CDD" id="cd18186">
    <property type="entry name" value="BTB_POZ_ZBTB_KLHL-like"/>
    <property type="match status" value="1"/>
</dbReference>
<feature type="domain" description="BTB" evidence="1">
    <location>
        <begin position="19"/>
        <end position="81"/>
    </location>
</feature>
<dbReference type="Proteomes" id="UP001497453">
    <property type="component" value="Chromosome 2"/>
</dbReference>
<evidence type="ECO:0000259" key="1">
    <source>
        <dbReference type="PROSITE" id="PS50097"/>
    </source>
</evidence>
<accession>A0ABP1D6S9</accession>
<dbReference type="SUPFAM" id="SSF54695">
    <property type="entry name" value="POZ domain"/>
    <property type="match status" value="1"/>
</dbReference>
<evidence type="ECO:0000313" key="2">
    <source>
        <dbReference type="EMBL" id="CAL1702874.1"/>
    </source>
</evidence>
<dbReference type="Pfam" id="PF00651">
    <property type="entry name" value="BTB"/>
    <property type="match status" value="1"/>
</dbReference>
<keyword evidence="3" id="KW-1185">Reference proteome</keyword>
<dbReference type="Gene3D" id="3.30.710.10">
    <property type="entry name" value="Potassium Channel Kv1.1, Chain A"/>
    <property type="match status" value="1"/>
</dbReference>
<dbReference type="SMART" id="SM00225">
    <property type="entry name" value="BTB"/>
    <property type="match status" value="1"/>
</dbReference>
<name>A0ABP1D6S9_9APHY</name>
<dbReference type="InterPro" id="IPR011333">
    <property type="entry name" value="SKP1/BTB/POZ_sf"/>
</dbReference>
<evidence type="ECO:0000313" key="3">
    <source>
        <dbReference type="Proteomes" id="UP001497453"/>
    </source>
</evidence>
<dbReference type="PROSITE" id="PS50097">
    <property type="entry name" value="BTB"/>
    <property type="match status" value="1"/>
</dbReference>
<organism evidence="2 3">
    <name type="scientific">Somion occarium</name>
    <dbReference type="NCBI Taxonomy" id="3059160"/>
    <lineage>
        <taxon>Eukaryota</taxon>
        <taxon>Fungi</taxon>
        <taxon>Dikarya</taxon>
        <taxon>Basidiomycota</taxon>
        <taxon>Agaricomycotina</taxon>
        <taxon>Agaricomycetes</taxon>
        <taxon>Polyporales</taxon>
        <taxon>Cerrenaceae</taxon>
        <taxon>Somion</taxon>
    </lineage>
</organism>
<dbReference type="EMBL" id="OZ037945">
    <property type="protein sequence ID" value="CAL1702874.1"/>
    <property type="molecule type" value="Genomic_DNA"/>
</dbReference>
<protein>
    <recommendedName>
        <fullName evidence="1">BTB domain-containing protein</fullName>
    </recommendedName>
</protein>
<proteinExistence type="predicted"/>
<sequence length="326" mass="37185">MEPGSKDTQAPSPFGDPSADLILRSSDGVEFRVHTLYLRKSSDFFDDMLSLPQPPSPNTPVPVVDCCETSTTLHAILSFCYPSMCPPTTFPNARDILDICFALEKFLMLKNAEDWIKRLLTNAVTSNPVAVYILAHRFGWEEEVKLAAKQTLFINLYELIDLRSNLPVEVLDRISALAMHRLDAYHTACWKLVQERLSAQYWVDRILWELVMNANPDSDPYRHTYVFQRNIATCCSELIVADCEGNTVNYYVKKWWKAYMDDARAAVDAPAYEKVLTTETMLRAVRMAAECRTCAPEAMKVLHVFTEQCLKVELKKQLDKVALKID</sequence>